<feature type="compositionally biased region" description="Low complexity" evidence="1">
    <location>
        <begin position="193"/>
        <end position="218"/>
    </location>
</feature>
<dbReference type="EMBL" id="MLCF01000153">
    <property type="protein sequence ID" value="OIV35437.1"/>
    <property type="molecule type" value="Genomic_DNA"/>
</dbReference>
<evidence type="ECO:0000256" key="1">
    <source>
        <dbReference type="SAM" id="MobiDB-lite"/>
    </source>
</evidence>
<protein>
    <submittedName>
        <fullName evidence="2">Uncharacterized protein</fullName>
    </submittedName>
</protein>
<accession>A0A1J7BA12</accession>
<sequence length="218" mass="22650">MSDLLPMSFTLLDDGAVHATAPATQQGRDALSVLGFTEHHLAADRPYFRLAPAPLAEQRRTVTAAAAGLAALGMECQVDVLLAPPGSAEHIRTAVTPGQLAVAAAAALADGGPLRAADQAMAALSERATALNLNYGDPRLDLLVHQFTSAVQQLSTVRSYLRDTAAVLREVEADFPAPRFERFSAARSTTHLSANSSAAPGPAEAPAAAQPPAARRTL</sequence>
<dbReference type="RefSeq" id="WP_071658599.1">
    <property type="nucleotide sequence ID" value="NZ_MLCF01000153.1"/>
</dbReference>
<name>A0A1J7BA12_9ACTN</name>
<keyword evidence="3" id="KW-1185">Reference proteome</keyword>
<gene>
    <name evidence="2" type="ORF">BIV57_21540</name>
</gene>
<comment type="caution">
    <text evidence="2">The sequence shown here is derived from an EMBL/GenBank/DDBJ whole genome shotgun (WGS) entry which is preliminary data.</text>
</comment>
<dbReference type="AlphaFoldDB" id="A0A1J7BA12"/>
<evidence type="ECO:0000313" key="2">
    <source>
        <dbReference type="EMBL" id="OIV35437.1"/>
    </source>
</evidence>
<reference evidence="2 3" key="1">
    <citation type="submission" date="2016-10" db="EMBL/GenBank/DDBJ databases">
        <title>Genome sequence of Streptomyces gilvigriseus MUSC 26.</title>
        <authorList>
            <person name="Lee L.-H."/>
            <person name="Ser H.-L."/>
        </authorList>
    </citation>
    <scope>NUCLEOTIDE SEQUENCE [LARGE SCALE GENOMIC DNA]</scope>
    <source>
        <strain evidence="2 3">MUSC 26</strain>
    </source>
</reference>
<dbReference type="Proteomes" id="UP000243342">
    <property type="component" value="Unassembled WGS sequence"/>
</dbReference>
<evidence type="ECO:0000313" key="3">
    <source>
        <dbReference type="Proteomes" id="UP000243342"/>
    </source>
</evidence>
<organism evidence="2 3">
    <name type="scientific">Mangrovactinospora gilvigrisea</name>
    <dbReference type="NCBI Taxonomy" id="1428644"/>
    <lineage>
        <taxon>Bacteria</taxon>
        <taxon>Bacillati</taxon>
        <taxon>Actinomycetota</taxon>
        <taxon>Actinomycetes</taxon>
        <taxon>Kitasatosporales</taxon>
        <taxon>Streptomycetaceae</taxon>
        <taxon>Mangrovactinospora</taxon>
    </lineage>
</organism>
<feature type="region of interest" description="Disordered" evidence="1">
    <location>
        <begin position="189"/>
        <end position="218"/>
    </location>
</feature>
<proteinExistence type="predicted"/>